<feature type="compositionally biased region" description="Polar residues" evidence="1">
    <location>
        <begin position="425"/>
        <end position="442"/>
    </location>
</feature>
<dbReference type="EMBL" id="MU806022">
    <property type="protein sequence ID" value="KAJ3841933.1"/>
    <property type="molecule type" value="Genomic_DNA"/>
</dbReference>
<accession>A0AA38PFW3</accession>
<evidence type="ECO:0000313" key="2">
    <source>
        <dbReference type="EMBL" id="KAJ3841933.1"/>
    </source>
</evidence>
<name>A0AA38PFW3_9AGAR</name>
<feature type="compositionally biased region" description="Polar residues" evidence="1">
    <location>
        <begin position="402"/>
        <end position="411"/>
    </location>
</feature>
<dbReference type="Proteomes" id="UP001163846">
    <property type="component" value="Unassembled WGS sequence"/>
</dbReference>
<proteinExistence type="predicted"/>
<feature type="compositionally biased region" description="Low complexity" evidence="1">
    <location>
        <begin position="35"/>
        <end position="44"/>
    </location>
</feature>
<feature type="compositionally biased region" description="Polar residues" evidence="1">
    <location>
        <begin position="245"/>
        <end position="263"/>
    </location>
</feature>
<protein>
    <submittedName>
        <fullName evidence="2">Uncharacterized protein</fullName>
    </submittedName>
</protein>
<feature type="region of interest" description="Disordered" evidence="1">
    <location>
        <begin position="323"/>
        <end position="465"/>
    </location>
</feature>
<evidence type="ECO:0000256" key="1">
    <source>
        <dbReference type="SAM" id="MobiDB-lite"/>
    </source>
</evidence>
<feature type="compositionally biased region" description="Low complexity" evidence="1">
    <location>
        <begin position="652"/>
        <end position="662"/>
    </location>
</feature>
<feature type="compositionally biased region" description="Polar residues" evidence="1">
    <location>
        <begin position="339"/>
        <end position="357"/>
    </location>
</feature>
<comment type="caution">
    <text evidence="2">The sequence shown here is derived from an EMBL/GenBank/DDBJ whole genome shotgun (WGS) entry which is preliminary data.</text>
</comment>
<feature type="region of interest" description="Disordered" evidence="1">
    <location>
        <begin position="31"/>
        <end position="92"/>
    </location>
</feature>
<sequence length="713" mass="75926">MSESKESTPFRILKRQTRRLANTLTSLFATRQDSDSSAISSTSDEGQVSTRNDQFSIENNDTCNDQDIKTGDENDDGVESRSATTVLQSTSSLGNERDTISLLIQLNRHDASVEAHAPLAAPSASIHPGEGNHGKLAIAGTIVPSEQEAASSLHVQSALATDNVASTDIADPHVSNEAKAGSSTTLPESDMTLDLIINTAANTSGKDLTETIRTLAFTCPAGSGNSTIAPGMSLPTNPGAAPVSDLTQSPTALGPSSTAQSPPTHRGKPRLLSEIARLPAFYGSNDSVRMNWRAEYGPYRGQTSLPIWDPVLKQWRHRTSIRPPVVGAPTQIPVPAPVSRSNITTSRPITPINIPSTASAAPASGGSSGQKYPNVLKGKGKDKTPRRHRSPTNAKTALLGNTRLNQDSNANRLRRSPRISARYALTTTNASAAPNPSISDPTLSPAAPAPSMVAHTSSSYRGKSRPLKEVARLPAFYGSNDLVRMNWKTEYGPYRGQTSFPTWDPVLKQWRHQKAVHPPVVGAPARTPDPVPASSPPHTTTSDPTHPVNILSTASAPATSVGSPVQKLSKILKGKGKDVIPRRHRGPPSVKTALLGNRELSQNLSTIKLRRSPRLSSRYTQVTAAKTASIPAATSSNMAEHMAAQGASVTKSSPGPSSSPSSSRKRPREADGEERNDESKDRSSKKAKRSRNPQADARAQLPSTSRRNARKSR</sequence>
<evidence type="ECO:0000313" key="3">
    <source>
        <dbReference type="Proteomes" id="UP001163846"/>
    </source>
</evidence>
<keyword evidence="3" id="KW-1185">Reference proteome</keyword>
<feature type="region of interest" description="Disordered" evidence="1">
    <location>
        <begin position="229"/>
        <end position="269"/>
    </location>
</feature>
<feature type="region of interest" description="Disordered" evidence="1">
    <location>
        <begin position="640"/>
        <end position="713"/>
    </location>
</feature>
<feature type="compositionally biased region" description="Polar residues" evidence="1">
    <location>
        <begin position="81"/>
        <end position="92"/>
    </location>
</feature>
<organism evidence="2 3">
    <name type="scientific">Lentinula raphanica</name>
    <dbReference type="NCBI Taxonomy" id="153919"/>
    <lineage>
        <taxon>Eukaryota</taxon>
        <taxon>Fungi</taxon>
        <taxon>Dikarya</taxon>
        <taxon>Basidiomycota</taxon>
        <taxon>Agaricomycotina</taxon>
        <taxon>Agaricomycetes</taxon>
        <taxon>Agaricomycetidae</taxon>
        <taxon>Agaricales</taxon>
        <taxon>Marasmiineae</taxon>
        <taxon>Omphalotaceae</taxon>
        <taxon>Lentinula</taxon>
    </lineage>
</organism>
<feature type="compositionally biased region" description="Low complexity" evidence="1">
    <location>
        <begin position="536"/>
        <end position="547"/>
    </location>
</feature>
<reference evidence="2" key="1">
    <citation type="submission" date="2022-08" db="EMBL/GenBank/DDBJ databases">
        <authorList>
            <consortium name="DOE Joint Genome Institute"/>
            <person name="Min B."/>
            <person name="Riley R."/>
            <person name="Sierra-Patev S."/>
            <person name="Naranjo-Ortiz M."/>
            <person name="Looney B."/>
            <person name="Konkel Z."/>
            <person name="Slot J.C."/>
            <person name="Sakamoto Y."/>
            <person name="Steenwyk J.L."/>
            <person name="Rokas A."/>
            <person name="Carro J."/>
            <person name="Camarero S."/>
            <person name="Ferreira P."/>
            <person name="Molpeceres G."/>
            <person name="Ruiz-Duenas F.J."/>
            <person name="Serrano A."/>
            <person name="Henrissat B."/>
            <person name="Drula E."/>
            <person name="Hughes K.W."/>
            <person name="Mata J.L."/>
            <person name="Ishikawa N.K."/>
            <person name="Vargas-Isla R."/>
            <person name="Ushijima S."/>
            <person name="Smith C.A."/>
            <person name="Ahrendt S."/>
            <person name="Andreopoulos W."/>
            <person name="He G."/>
            <person name="Labutti K."/>
            <person name="Lipzen A."/>
            <person name="Ng V."/>
            <person name="Sandor L."/>
            <person name="Barry K."/>
            <person name="Martinez A.T."/>
            <person name="Xiao Y."/>
            <person name="Gibbons J.G."/>
            <person name="Terashima K."/>
            <person name="Hibbett D.S."/>
            <person name="Grigoriev I.V."/>
        </authorList>
    </citation>
    <scope>NUCLEOTIDE SEQUENCE</scope>
    <source>
        <strain evidence="2">TFB9207</strain>
    </source>
</reference>
<dbReference type="AlphaFoldDB" id="A0AA38PFW3"/>
<feature type="region of interest" description="Disordered" evidence="1">
    <location>
        <begin position="519"/>
        <end position="547"/>
    </location>
</feature>
<feature type="compositionally biased region" description="Basic residues" evidence="1">
    <location>
        <begin position="378"/>
        <end position="390"/>
    </location>
</feature>
<feature type="compositionally biased region" description="Polar residues" evidence="1">
    <location>
        <begin position="45"/>
        <end position="65"/>
    </location>
</feature>
<gene>
    <name evidence="2" type="ORF">F5878DRAFT_609008</name>
</gene>